<keyword evidence="1" id="KW-0812">Transmembrane</keyword>
<keyword evidence="1" id="KW-0472">Membrane</keyword>
<evidence type="ECO:0000256" key="1">
    <source>
        <dbReference type="SAM" id="Phobius"/>
    </source>
</evidence>
<organism evidence="2 3">
    <name type="scientific">Luteolibacter arcticus</name>
    <dbReference type="NCBI Taxonomy" id="1581411"/>
    <lineage>
        <taxon>Bacteria</taxon>
        <taxon>Pseudomonadati</taxon>
        <taxon>Verrucomicrobiota</taxon>
        <taxon>Verrucomicrobiia</taxon>
        <taxon>Verrucomicrobiales</taxon>
        <taxon>Verrucomicrobiaceae</taxon>
        <taxon>Luteolibacter</taxon>
    </lineage>
</organism>
<comment type="caution">
    <text evidence="2">The sequence shown here is derived from an EMBL/GenBank/DDBJ whole genome shotgun (WGS) entry which is preliminary data.</text>
</comment>
<proteinExistence type="predicted"/>
<keyword evidence="3" id="KW-1185">Reference proteome</keyword>
<sequence length="148" mass="16058">MPGTLLWVGGMIYLFLSCWIAFESPASHRLGPLISMGVSFIAILFGFAMAACSGILNGAKRYRMPGARLPAYLGLELLEALLAISCVCVALTAIAMFAKGEPLTGILWTCGEAIVAFLLVRTWRNLRSKGQIWRAELIDQPPPFDPGQ</sequence>
<reference evidence="2 3" key="1">
    <citation type="submission" date="2022-10" db="EMBL/GenBank/DDBJ databases">
        <title>Luteolibacter arcticus strain CCTCC AB 2014275, whole genome shotgun sequencing project.</title>
        <authorList>
            <person name="Zhao G."/>
            <person name="Shen L."/>
        </authorList>
    </citation>
    <scope>NUCLEOTIDE SEQUENCE [LARGE SCALE GENOMIC DNA]</scope>
    <source>
        <strain evidence="2 3">CCTCC AB 2014275</strain>
    </source>
</reference>
<evidence type="ECO:0000313" key="3">
    <source>
        <dbReference type="Proteomes" id="UP001320876"/>
    </source>
</evidence>
<dbReference type="RefSeq" id="WP_264487456.1">
    <property type="nucleotide sequence ID" value="NZ_JAPDDT010000004.1"/>
</dbReference>
<dbReference type="Proteomes" id="UP001320876">
    <property type="component" value="Unassembled WGS sequence"/>
</dbReference>
<gene>
    <name evidence="2" type="ORF">OKA05_12370</name>
</gene>
<feature type="transmembrane region" description="Helical" evidence="1">
    <location>
        <begin position="34"/>
        <end position="56"/>
    </location>
</feature>
<feature type="transmembrane region" description="Helical" evidence="1">
    <location>
        <begin position="103"/>
        <end position="120"/>
    </location>
</feature>
<feature type="transmembrane region" description="Helical" evidence="1">
    <location>
        <begin position="77"/>
        <end position="97"/>
    </location>
</feature>
<keyword evidence="1" id="KW-1133">Transmembrane helix</keyword>
<feature type="transmembrane region" description="Helical" evidence="1">
    <location>
        <begin position="5"/>
        <end position="22"/>
    </location>
</feature>
<evidence type="ECO:0000313" key="2">
    <source>
        <dbReference type="EMBL" id="MCW1923351.1"/>
    </source>
</evidence>
<dbReference type="EMBL" id="JAPDDT010000004">
    <property type="protein sequence ID" value="MCW1923351.1"/>
    <property type="molecule type" value="Genomic_DNA"/>
</dbReference>
<name>A0ABT3GIN7_9BACT</name>
<accession>A0ABT3GIN7</accession>
<protein>
    <submittedName>
        <fullName evidence="2">Uncharacterized protein</fullName>
    </submittedName>
</protein>